<reference evidence="1 2" key="1">
    <citation type="journal article" date="2010" name="Proc. Natl. Acad. Sci. U.S.A.">
        <title>Insights into evolution of multicellular fungi from the assembled chromosomes of the mushroom Coprinopsis cinerea (Coprinus cinereus).</title>
        <authorList>
            <person name="Stajich J.E."/>
            <person name="Wilke S.K."/>
            <person name="Ahren D."/>
            <person name="Au C.H."/>
            <person name="Birren B.W."/>
            <person name="Borodovsky M."/>
            <person name="Burns C."/>
            <person name="Canback B."/>
            <person name="Casselton L.A."/>
            <person name="Cheng C.K."/>
            <person name="Deng J."/>
            <person name="Dietrich F.S."/>
            <person name="Fargo D.C."/>
            <person name="Farman M.L."/>
            <person name="Gathman A.C."/>
            <person name="Goldberg J."/>
            <person name="Guigo R."/>
            <person name="Hoegger P.J."/>
            <person name="Hooker J.B."/>
            <person name="Huggins A."/>
            <person name="James T.Y."/>
            <person name="Kamada T."/>
            <person name="Kilaru S."/>
            <person name="Kodira C."/>
            <person name="Kues U."/>
            <person name="Kupfer D."/>
            <person name="Kwan H.S."/>
            <person name="Lomsadze A."/>
            <person name="Li W."/>
            <person name="Lilly W.W."/>
            <person name="Ma L.J."/>
            <person name="Mackey A.J."/>
            <person name="Manning G."/>
            <person name="Martin F."/>
            <person name="Muraguchi H."/>
            <person name="Natvig D.O."/>
            <person name="Palmerini H."/>
            <person name="Ramesh M.A."/>
            <person name="Rehmeyer C.J."/>
            <person name="Roe B.A."/>
            <person name="Shenoy N."/>
            <person name="Stanke M."/>
            <person name="Ter-Hovhannisyan V."/>
            <person name="Tunlid A."/>
            <person name="Velagapudi R."/>
            <person name="Vision T.J."/>
            <person name="Zeng Q."/>
            <person name="Zolan M.E."/>
            <person name="Pukkila P.J."/>
        </authorList>
    </citation>
    <scope>NUCLEOTIDE SEQUENCE [LARGE SCALE GENOMIC DNA]</scope>
    <source>
        <strain evidence="2">Okayama-7 / 130 / ATCC MYA-4618 / FGSC 9003</strain>
    </source>
</reference>
<organism evidence="1 2">
    <name type="scientific">Coprinopsis cinerea (strain Okayama-7 / 130 / ATCC MYA-4618 / FGSC 9003)</name>
    <name type="common">Inky cap fungus</name>
    <name type="synonym">Hormographiella aspergillata</name>
    <dbReference type="NCBI Taxonomy" id="240176"/>
    <lineage>
        <taxon>Eukaryota</taxon>
        <taxon>Fungi</taxon>
        <taxon>Dikarya</taxon>
        <taxon>Basidiomycota</taxon>
        <taxon>Agaricomycotina</taxon>
        <taxon>Agaricomycetes</taxon>
        <taxon>Agaricomycetidae</taxon>
        <taxon>Agaricales</taxon>
        <taxon>Agaricineae</taxon>
        <taxon>Psathyrellaceae</taxon>
        <taxon>Coprinopsis</taxon>
    </lineage>
</organism>
<dbReference type="InParanoid" id="A8P7M5"/>
<accession>A8P7M5</accession>
<evidence type="ECO:0000313" key="2">
    <source>
        <dbReference type="Proteomes" id="UP000001861"/>
    </source>
</evidence>
<dbReference type="VEuPathDB" id="FungiDB:CC1G_11092"/>
<dbReference type="AlphaFoldDB" id="A8P7M5"/>
<dbReference type="EMBL" id="AACS02000005">
    <property type="protein sequence ID" value="EAU82406.2"/>
    <property type="molecule type" value="Genomic_DNA"/>
</dbReference>
<name>A8P7M5_COPC7</name>
<dbReference type="SUPFAM" id="SSF48452">
    <property type="entry name" value="TPR-like"/>
    <property type="match status" value="1"/>
</dbReference>
<dbReference type="RefSeq" id="XP_001839392.2">
    <property type="nucleotide sequence ID" value="XM_001839340.2"/>
</dbReference>
<evidence type="ECO:0000313" key="1">
    <source>
        <dbReference type="EMBL" id="EAU82406.2"/>
    </source>
</evidence>
<dbReference type="Proteomes" id="UP000001861">
    <property type="component" value="Unassembled WGS sequence"/>
</dbReference>
<dbReference type="OrthoDB" id="9922773at2759"/>
<proteinExistence type="predicted"/>
<dbReference type="STRING" id="240176.A8P7M5"/>
<comment type="caution">
    <text evidence="1">The sequence shown here is derived from an EMBL/GenBank/DDBJ whole genome shotgun (WGS) entry which is preliminary data.</text>
</comment>
<dbReference type="InterPro" id="IPR011990">
    <property type="entry name" value="TPR-like_helical_dom_sf"/>
</dbReference>
<keyword evidence="2" id="KW-1185">Reference proteome</keyword>
<sequence>MAHPEAQHPLLASLYHPHVFQPLQNPVHARWTADKYQVDSSESLKELGNEQYKNGKYEEAIKTYTLVITRVGEQDEPPTTTLRVAFANRAQCYINLAAFRQRITTAPKTTAYTSSSTIALEQQKIVEKMGGTKVYYYSATLDKPHREATAKATTRPVKFKVIVLPGDRPTNPRTDSFVYTEQVPTYLCDKGANTAEVIDFMRSLVPKHHPEIWNSSPRWNCYLCGKRATLMLHTPGSHLDEAIPFIANLATPICESNGRCEQEMGQKMADIAPLRKITF</sequence>
<dbReference type="HOGENOM" id="CLU_997528_0_0_1"/>
<protein>
    <submittedName>
        <fullName evidence="1">Uncharacterized protein</fullName>
    </submittedName>
</protein>
<dbReference type="GeneID" id="6016006"/>
<dbReference type="Gene3D" id="1.25.40.10">
    <property type="entry name" value="Tetratricopeptide repeat domain"/>
    <property type="match status" value="1"/>
</dbReference>
<gene>
    <name evidence="1" type="ORF">CC1G_11092</name>
</gene>
<dbReference type="KEGG" id="cci:CC1G_11092"/>